<evidence type="ECO:0000259" key="2">
    <source>
        <dbReference type="PROSITE" id="PS51099"/>
    </source>
</evidence>
<dbReference type="RefSeq" id="WP_262430420.1">
    <property type="nucleotide sequence ID" value="NZ_JACRTG010000029.1"/>
</dbReference>
<accession>A0A926IL37</accession>
<gene>
    <name evidence="3" type="ORF">H8707_12120</name>
</gene>
<dbReference type="InterPro" id="IPR003501">
    <property type="entry name" value="PTS_EIIB_2/3"/>
</dbReference>
<dbReference type="AlphaFoldDB" id="A0A926IL37"/>
<dbReference type="EMBL" id="JACRTG010000029">
    <property type="protein sequence ID" value="MBC8588960.1"/>
    <property type="molecule type" value="Genomic_DNA"/>
</dbReference>
<dbReference type="CDD" id="cd05563">
    <property type="entry name" value="PTS_IIB_ascorbate"/>
    <property type="match status" value="1"/>
</dbReference>
<organism evidence="3 4">
    <name type="scientific">Paratissierella segnis</name>
    <dbReference type="NCBI Taxonomy" id="2763679"/>
    <lineage>
        <taxon>Bacteria</taxon>
        <taxon>Bacillati</taxon>
        <taxon>Bacillota</taxon>
        <taxon>Tissierellia</taxon>
        <taxon>Tissierellales</taxon>
        <taxon>Tissierellaceae</taxon>
        <taxon>Paratissierella</taxon>
    </lineage>
</organism>
<dbReference type="GO" id="GO:0008982">
    <property type="term" value="F:protein-N(PI)-phosphohistidine-sugar phosphotransferase activity"/>
    <property type="evidence" value="ECO:0007669"/>
    <property type="project" value="InterPro"/>
</dbReference>
<evidence type="ECO:0000256" key="1">
    <source>
        <dbReference type="ARBA" id="ARBA00022679"/>
    </source>
</evidence>
<sequence>MRILVICGCGCGSSVILKMNAKKVIDSLGINADLEVSDTTTYKGAVKDADLILVGSEIAEVITEINVPIIILNSFVNKQEIRDKLEVFFKEKNML</sequence>
<evidence type="ECO:0000313" key="4">
    <source>
        <dbReference type="Proteomes" id="UP000601171"/>
    </source>
</evidence>
<dbReference type="Pfam" id="PF02302">
    <property type="entry name" value="PTS_IIB"/>
    <property type="match status" value="1"/>
</dbReference>
<keyword evidence="3" id="KW-0762">Sugar transport</keyword>
<dbReference type="Gene3D" id="3.40.50.2300">
    <property type="match status" value="1"/>
</dbReference>
<keyword evidence="4" id="KW-1185">Reference proteome</keyword>
<name>A0A926IL37_9FIRM</name>
<dbReference type="Proteomes" id="UP000601171">
    <property type="component" value="Unassembled WGS sequence"/>
</dbReference>
<feature type="domain" description="PTS EIIB type-2" evidence="2">
    <location>
        <begin position="1"/>
        <end position="93"/>
    </location>
</feature>
<keyword evidence="1" id="KW-0808">Transferase</keyword>
<dbReference type="SUPFAM" id="SSF52794">
    <property type="entry name" value="PTS system IIB component-like"/>
    <property type="match status" value="1"/>
</dbReference>
<reference evidence="3" key="1">
    <citation type="submission" date="2020-08" db="EMBL/GenBank/DDBJ databases">
        <title>Genome public.</title>
        <authorList>
            <person name="Liu C."/>
            <person name="Sun Q."/>
        </authorList>
    </citation>
    <scope>NUCLEOTIDE SEQUENCE</scope>
    <source>
        <strain evidence="3">BX21</strain>
    </source>
</reference>
<dbReference type="InterPro" id="IPR013011">
    <property type="entry name" value="PTS_EIIB_2"/>
</dbReference>
<proteinExistence type="predicted"/>
<keyword evidence="3" id="KW-0813">Transport</keyword>
<comment type="caution">
    <text evidence="3">The sequence shown here is derived from an EMBL/GenBank/DDBJ whole genome shotgun (WGS) entry which is preliminary data.</text>
</comment>
<dbReference type="InterPro" id="IPR036095">
    <property type="entry name" value="PTS_EIIB-like_sf"/>
</dbReference>
<dbReference type="GO" id="GO:0009401">
    <property type="term" value="P:phosphoenolpyruvate-dependent sugar phosphotransferase system"/>
    <property type="evidence" value="ECO:0007669"/>
    <property type="project" value="InterPro"/>
</dbReference>
<evidence type="ECO:0000313" key="3">
    <source>
        <dbReference type="EMBL" id="MBC8588960.1"/>
    </source>
</evidence>
<dbReference type="PROSITE" id="PS51099">
    <property type="entry name" value="PTS_EIIB_TYPE_2"/>
    <property type="match status" value="1"/>
</dbReference>
<protein>
    <submittedName>
        <fullName evidence="3">PTS sugar transporter subunit IIB</fullName>
    </submittedName>
</protein>